<dbReference type="Proteomes" id="UP000199664">
    <property type="component" value="Unassembled WGS sequence"/>
</dbReference>
<feature type="transmembrane region" description="Helical" evidence="5">
    <location>
        <begin position="160"/>
        <end position="180"/>
    </location>
</feature>
<feature type="transmembrane region" description="Helical" evidence="5">
    <location>
        <begin position="280"/>
        <end position="297"/>
    </location>
</feature>
<dbReference type="Pfam" id="PF00892">
    <property type="entry name" value="EamA"/>
    <property type="match status" value="2"/>
</dbReference>
<dbReference type="EMBL" id="FOAN01000002">
    <property type="protein sequence ID" value="SEL00637.1"/>
    <property type="molecule type" value="Genomic_DNA"/>
</dbReference>
<gene>
    <name evidence="7" type="ORF">SAMN04515666_102584</name>
</gene>
<feature type="domain" description="EamA" evidence="6">
    <location>
        <begin position="18"/>
        <end position="147"/>
    </location>
</feature>
<feature type="transmembrane region" description="Helical" evidence="5">
    <location>
        <begin position="223"/>
        <end position="242"/>
    </location>
</feature>
<dbReference type="PANTHER" id="PTHR32322:SF9">
    <property type="entry name" value="AMINO-ACID METABOLITE EFFLUX PUMP-RELATED"/>
    <property type="match status" value="1"/>
</dbReference>
<keyword evidence="3 5" id="KW-1133">Transmembrane helix</keyword>
<dbReference type="GO" id="GO:0016020">
    <property type="term" value="C:membrane"/>
    <property type="evidence" value="ECO:0007669"/>
    <property type="project" value="UniProtKB-SubCell"/>
</dbReference>
<keyword evidence="2 5" id="KW-0812">Transmembrane</keyword>
<evidence type="ECO:0000313" key="8">
    <source>
        <dbReference type="Proteomes" id="UP000199664"/>
    </source>
</evidence>
<dbReference type="STRING" id="1036779.SAMN04515666_102584"/>
<feature type="transmembrane region" description="Helical" evidence="5">
    <location>
        <begin position="101"/>
        <end position="124"/>
    </location>
</feature>
<reference evidence="8" key="1">
    <citation type="submission" date="2016-10" db="EMBL/GenBank/DDBJ databases">
        <authorList>
            <person name="Varghese N."/>
            <person name="Submissions S."/>
        </authorList>
    </citation>
    <scope>NUCLEOTIDE SEQUENCE [LARGE SCALE GENOMIC DNA]</scope>
    <source>
        <strain evidence="8">LMG 26383,CCUG 61248,R- 45681</strain>
    </source>
</reference>
<evidence type="ECO:0000256" key="1">
    <source>
        <dbReference type="ARBA" id="ARBA00004141"/>
    </source>
</evidence>
<dbReference type="InterPro" id="IPR037185">
    <property type="entry name" value="EmrE-like"/>
</dbReference>
<accession>A0A1H7LQI0</accession>
<feature type="transmembrane region" description="Helical" evidence="5">
    <location>
        <begin position="17"/>
        <end position="38"/>
    </location>
</feature>
<feature type="transmembrane region" description="Helical" evidence="5">
    <location>
        <begin position="44"/>
        <end position="62"/>
    </location>
</feature>
<feature type="transmembrane region" description="Helical" evidence="5">
    <location>
        <begin position="189"/>
        <end position="211"/>
    </location>
</feature>
<feature type="domain" description="EamA" evidence="6">
    <location>
        <begin position="163"/>
        <end position="295"/>
    </location>
</feature>
<evidence type="ECO:0000259" key="6">
    <source>
        <dbReference type="Pfam" id="PF00892"/>
    </source>
</evidence>
<comment type="subcellular location">
    <subcellularLocation>
        <location evidence="1">Membrane</location>
        <topology evidence="1">Multi-pass membrane protein</topology>
    </subcellularLocation>
</comment>
<sequence length="313" mass="32979">MTQPTSAPSLRMGPTEWLLLVALSILWGGSFFFNKITVAEWPPFAVVQVRVGLAALALLLVVRITGHSMAVGRSVWLAFFGMGILNNLIPFSLFLWGQQQIASGLASILNATTPIFSVLVMHCFAYEKATGLKLGGVLAGLVGVGILMGPDALGGLGSNLAAQLACVLAAVSYAFSGLFGRRFRGMPPLVAATGQLTASTVMIVPIVFFLHPPWTLPVPSQQAILAAVGLALISTALAYILFFRIMRTAGPSNVMLVTFLIPVSAILLGSGLLGEELLPRHFAGMAAIFVGLALIDGRVAGLWSRRRANLPTA</sequence>
<evidence type="ECO:0000313" key="7">
    <source>
        <dbReference type="EMBL" id="SEL00637.1"/>
    </source>
</evidence>
<evidence type="ECO:0000256" key="5">
    <source>
        <dbReference type="SAM" id="Phobius"/>
    </source>
</evidence>
<dbReference type="InterPro" id="IPR000620">
    <property type="entry name" value="EamA_dom"/>
</dbReference>
<dbReference type="RefSeq" id="WP_244543746.1">
    <property type="nucleotide sequence ID" value="NZ_FOAN01000002.1"/>
</dbReference>
<evidence type="ECO:0000256" key="2">
    <source>
        <dbReference type="ARBA" id="ARBA00022692"/>
    </source>
</evidence>
<dbReference type="InterPro" id="IPR050638">
    <property type="entry name" value="AA-Vitamin_Transporters"/>
</dbReference>
<feature type="transmembrane region" description="Helical" evidence="5">
    <location>
        <begin position="131"/>
        <end position="148"/>
    </location>
</feature>
<feature type="transmembrane region" description="Helical" evidence="5">
    <location>
        <begin position="254"/>
        <end position="274"/>
    </location>
</feature>
<dbReference type="PANTHER" id="PTHR32322">
    <property type="entry name" value="INNER MEMBRANE TRANSPORTER"/>
    <property type="match status" value="1"/>
</dbReference>
<dbReference type="SUPFAM" id="SSF103481">
    <property type="entry name" value="Multidrug resistance efflux transporter EmrE"/>
    <property type="match status" value="2"/>
</dbReference>
<keyword evidence="4 5" id="KW-0472">Membrane</keyword>
<name>A0A1H7LQI0_9HYPH</name>
<proteinExistence type="predicted"/>
<evidence type="ECO:0000256" key="3">
    <source>
        <dbReference type="ARBA" id="ARBA00022989"/>
    </source>
</evidence>
<dbReference type="AlphaFoldDB" id="A0A1H7LQI0"/>
<organism evidence="7 8">
    <name type="scientific">Bosea lupini</name>
    <dbReference type="NCBI Taxonomy" id="1036779"/>
    <lineage>
        <taxon>Bacteria</taxon>
        <taxon>Pseudomonadati</taxon>
        <taxon>Pseudomonadota</taxon>
        <taxon>Alphaproteobacteria</taxon>
        <taxon>Hyphomicrobiales</taxon>
        <taxon>Boseaceae</taxon>
        <taxon>Bosea</taxon>
    </lineage>
</organism>
<feature type="transmembrane region" description="Helical" evidence="5">
    <location>
        <begin position="74"/>
        <end position="95"/>
    </location>
</feature>
<evidence type="ECO:0000256" key="4">
    <source>
        <dbReference type="ARBA" id="ARBA00023136"/>
    </source>
</evidence>
<protein>
    <submittedName>
        <fullName evidence="7">Threonine/homoserine efflux transporter RhtA</fullName>
    </submittedName>
</protein>
<keyword evidence="8" id="KW-1185">Reference proteome</keyword>